<keyword evidence="6 9" id="KW-1133">Transmembrane helix</keyword>
<feature type="transmembrane region" description="Helical" evidence="9">
    <location>
        <begin position="171"/>
        <end position="189"/>
    </location>
</feature>
<feature type="transmembrane region" description="Helical" evidence="9">
    <location>
        <begin position="139"/>
        <end position="159"/>
    </location>
</feature>
<comment type="subcellular location">
    <subcellularLocation>
        <location evidence="1">Membrane</location>
        <topology evidence="1">Multi-pass membrane protein</topology>
    </subcellularLocation>
</comment>
<dbReference type="SUPFAM" id="SSF118310">
    <property type="entry name" value="AN1-like Zinc finger"/>
    <property type="match status" value="1"/>
</dbReference>
<dbReference type="KEGG" id="hdo:MUK72_08215"/>
<keyword evidence="7 9" id="KW-0472">Membrane</keyword>
<evidence type="ECO:0000256" key="9">
    <source>
        <dbReference type="SAM" id="Phobius"/>
    </source>
</evidence>
<keyword evidence="11" id="KW-0645">Protease</keyword>
<dbReference type="Gene3D" id="4.10.1110.10">
    <property type="entry name" value="AN1-like Zinc finger"/>
    <property type="match status" value="1"/>
</dbReference>
<feature type="transmembrane region" description="Helical" evidence="9">
    <location>
        <begin position="195"/>
        <end position="216"/>
    </location>
</feature>
<dbReference type="AlphaFoldDB" id="A0AAX3AJV0"/>
<evidence type="ECO:0000256" key="1">
    <source>
        <dbReference type="ARBA" id="ARBA00004141"/>
    </source>
</evidence>
<dbReference type="Pfam" id="PF01694">
    <property type="entry name" value="Rhomboid"/>
    <property type="match status" value="1"/>
</dbReference>
<evidence type="ECO:0000256" key="4">
    <source>
        <dbReference type="ARBA" id="ARBA00022771"/>
    </source>
</evidence>
<dbReference type="EMBL" id="CP095005">
    <property type="protein sequence ID" value="UOO93955.1"/>
    <property type="molecule type" value="Genomic_DNA"/>
</dbReference>
<feature type="transmembrane region" description="Helical" evidence="9">
    <location>
        <begin position="248"/>
        <end position="271"/>
    </location>
</feature>
<accession>A0AAX3AJV0</accession>
<reference evidence="11" key="1">
    <citation type="submission" date="2022-04" db="EMBL/GenBank/DDBJ databases">
        <title>Sequencing and genomic assembly of Halococcus dombrowskii.</title>
        <authorList>
            <person name="Lim S.W."/>
            <person name="MacLea K.S."/>
        </authorList>
    </citation>
    <scope>NUCLEOTIDE SEQUENCE</scope>
    <source>
        <strain evidence="11">H4</strain>
    </source>
</reference>
<sequence>MATCDVCGRSENMPYHCRHCGGTFCGEHRLPESHDCPGLDNWNDPEGVFDSGFDDSVNNRGSGSSGWLSGLLDTGTGGPLGYFRGNMTFVFLGLMFITFALQFIVFPPLGSPPGSQLWNAVFVISPQHPEYVWTWFTSIFAHGGFFHLLVNGIVIYFFGRIVENYIGSRDFTLLFLGSGALAGLGQIGIEMLQGGITGALGASGAALAIMGVLTVLKPDLRVYLYFFIPVPIWLLTIGYVVISVSGALGGPGIAGVANVAHLVGLLIGLAYGRRVKGRKRMPNQLQFGGGRGGGGMGGPGRGRGPF</sequence>
<dbReference type="RefSeq" id="WP_244698744.1">
    <property type="nucleotide sequence ID" value="NZ_BAAADN010000030.1"/>
</dbReference>
<feature type="region of interest" description="Disordered" evidence="8">
    <location>
        <begin position="287"/>
        <end position="306"/>
    </location>
</feature>
<evidence type="ECO:0000256" key="3">
    <source>
        <dbReference type="ARBA" id="ARBA00022723"/>
    </source>
</evidence>
<dbReference type="InterPro" id="IPR035952">
    <property type="entry name" value="Rhomboid-like_sf"/>
</dbReference>
<dbReference type="SMART" id="SM01160">
    <property type="entry name" value="DUF1751"/>
    <property type="match status" value="1"/>
</dbReference>
<feature type="domain" description="AN1-type" evidence="10">
    <location>
        <begin position="1"/>
        <end position="44"/>
    </location>
</feature>
<organism evidence="11 12">
    <name type="scientific">Halococcus dombrowskii</name>
    <dbReference type="NCBI Taxonomy" id="179637"/>
    <lineage>
        <taxon>Archaea</taxon>
        <taxon>Methanobacteriati</taxon>
        <taxon>Methanobacteriota</taxon>
        <taxon>Stenosarchaea group</taxon>
        <taxon>Halobacteria</taxon>
        <taxon>Halobacteriales</taxon>
        <taxon>Halococcaceae</taxon>
        <taxon>Halococcus</taxon>
    </lineage>
</organism>
<dbReference type="SMART" id="SM00154">
    <property type="entry name" value="ZnF_AN1"/>
    <property type="match status" value="1"/>
</dbReference>
<dbReference type="PANTHER" id="PTHR43066:SF11">
    <property type="entry name" value="PEPTIDASE S54 RHOMBOID DOMAIN-CONTAINING PROTEIN"/>
    <property type="match status" value="1"/>
</dbReference>
<evidence type="ECO:0000313" key="12">
    <source>
        <dbReference type="Proteomes" id="UP000830542"/>
    </source>
</evidence>
<name>A0AAX3AJV0_HALDO</name>
<dbReference type="PANTHER" id="PTHR43066">
    <property type="entry name" value="RHOMBOID-RELATED PROTEIN"/>
    <property type="match status" value="1"/>
</dbReference>
<proteinExistence type="predicted"/>
<dbReference type="Proteomes" id="UP000830542">
    <property type="component" value="Chromosome"/>
</dbReference>
<evidence type="ECO:0000259" key="10">
    <source>
        <dbReference type="PROSITE" id="PS51039"/>
    </source>
</evidence>
<evidence type="ECO:0000256" key="8">
    <source>
        <dbReference type="SAM" id="MobiDB-lite"/>
    </source>
</evidence>
<evidence type="ECO:0000256" key="7">
    <source>
        <dbReference type="ARBA" id="ARBA00023136"/>
    </source>
</evidence>
<keyword evidence="2 9" id="KW-0812">Transmembrane</keyword>
<dbReference type="GO" id="GO:0006508">
    <property type="term" value="P:proteolysis"/>
    <property type="evidence" value="ECO:0007669"/>
    <property type="project" value="UniProtKB-KW"/>
</dbReference>
<evidence type="ECO:0000313" key="11">
    <source>
        <dbReference type="EMBL" id="UOO93955.1"/>
    </source>
</evidence>
<evidence type="ECO:0000256" key="6">
    <source>
        <dbReference type="ARBA" id="ARBA00022989"/>
    </source>
</evidence>
<dbReference type="SUPFAM" id="SSF144091">
    <property type="entry name" value="Rhomboid-like"/>
    <property type="match status" value="1"/>
</dbReference>
<dbReference type="GO" id="GO:0004252">
    <property type="term" value="F:serine-type endopeptidase activity"/>
    <property type="evidence" value="ECO:0007669"/>
    <property type="project" value="InterPro"/>
</dbReference>
<feature type="transmembrane region" description="Helical" evidence="9">
    <location>
        <begin position="223"/>
        <end position="242"/>
    </location>
</feature>
<protein>
    <submittedName>
        <fullName evidence="11">Rhomboid family intramembrane serine protease</fullName>
        <ecNumber evidence="11">3.4.21.105</ecNumber>
    </submittedName>
</protein>
<dbReference type="EC" id="3.4.21.105" evidence="11"/>
<evidence type="ECO:0000256" key="2">
    <source>
        <dbReference type="ARBA" id="ARBA00022692"/>
    </source>
</evidence>
<feature type="transmembrane region" description="Helical" evidence="9">
    <location>
        <begin position="89"/>
        <end position="109"/>
    </location>
</feature>
<gene>
    <name evidence="11" type="ORF">MUK72_08215</name>
</gene>
<dbReference type="PROSITE" id="PS51039">
    <property type="entry name" value="ZF_AN1"/>
    <property type="match status" value="1"/>
</dbReference>
<dbReference type="Pfam" id="PF01428">
    <property type="entry name" value="zf-AN1"/>
    <property type="match status" value="1"/>
</dbReference>
<dbReference type="InterPro" id="IPR035896">
    <property type="entry name" value="AN1-like_Znf"/>
</dbReference>
<dbReference type="InterPro" id="IPR000058">
    <property type="entry name" value="Znf_AN1"/>
</dbReference>
<evidence type="ECO:0000256" key="5">
    <source>
        <dbReference type="ARBA" id="ARBA00022833"/>
    </source>
</evidence>
<keyword evidence="12" id="KW-1185">Reference proteome</keyword>
<keyword evidence="4" id="KW-0863">Zinc-finger</keyword>
<dbReference type="GO" id="GO:0016020">
    <property type="term" value="C:membrane"/>
    <property type="evidence" value="ECO:0007669"/>
    <property type="project" value="UniProtKB-SubCell"/>
</dbReference>
<dbReference type="Gene3D" id="1.20.1540.10">
    <property type="entry name" value="Rhomboid-like"/>
    <property type="match status" value="1"/>
</dbReference>
<dbReference type="GO" id="GO:0008270">
    <property type="term" value="F:zinc ion binding"/>
    <property type="evidence" value="ECO:0007669"/>
    <property type="project" value="UniProtKB-KW"/>
</dbReference>
<dbReference type="InterPro" id="IPR022764">
    <property type="entry name" value="Peptidase_S54_rhomboid_dom"/>
</dbReference>
<keyword evidence="5" id="KW-0862">Zinc</keyword>
<keyword evidence="11" id="KW-0378">Hydrolase</keyword>
<dbReference type="GeneID" id="71761825"/>
<keyword evidence="3" id="KW-0479">Metal-binding</keyword>